<dbReference type="PANTHER" id="PTHR12809:SF2">
    <property type="entry name" value="MEDIATOR OF RNA POLYMERASE II TRANSCRIPTION SUBUNIT 14"/>
    <property type="match status" value="1"/>
</dbReference>
<reference evidence="11 12" key="1">
    <citation type="journal article" date="2024" name="Nat. Commun.">
        <title>Phylogenomics reveals the evolutionary origins of lichenization in chlorophyte algae.</title>
        <authorList>
            <person name="Puginier C."/>
            <person name="Libourel C."/>
            <person name="Otte J."/>
            <person name="Skaloud P."/>
            <person name="Haon M."/>
            <person name="Grisel S."/>
            <person name="Petersen M."/>
            <person name="Berrin J.G."/>
            <person name="Delaux P.M."/>
            <person name="Dal Grande F."/>
            <person name="Keller J."/>
        </authorList>
    </citation>
    <scope>NUCLEOTIDE SEQUENCE [LARGE SCALE GENOMIC DNA]</scope>
    <source>
        <strain evidence="11 12">SAG 245.80</strain>
    </source>
</reference>
<dbReference type="Gene3D" id="2.130.10.10">
    <property type="entry name" value="YVTN repeat-like/Quinoprotein amine dehydrogenase"/>
    <property type="match status" value="1"/>
</dbReference>
<organism evidence="11 12">
    <name type="scientific">Elliptochloris bilobata</name>
    <dbReference type="NCBI Taxonomy" id="381761"/>
    <lineage>
        <taxon>Eukaryota</taxon>
        <taxon>Viridiplantae</taxon>
        <taxon>Chlorophyta</taxon>
        <taxon>core chlorophytes</taxon>
        <taxon>Trebouxiophyceae</taxon>
        <taxon>Trebouxiophyceae incertae sedis</taxon>
        <taxon>Elliptochloris clade</taxon>
        <taxon>Elliptochloris</taxon>
    </lineage>
</organism>
<evidence type="ECO:0000313" key="11">
    <source>
        <dbReference type="EMBL" id="KAK9826373.1"/>
    </source>
</evidence>
<dbReference type="PANTHER" id="PTHR12809">
    <property type="entry name" value="MEDIATOR COMPLEX SUBUNIT"/>
    <property type="match status" value="1"/>
</dbReference>
<keyword evidence="12" id="KW-1185">Reference proteome</keyword>
<sequence length="1303" mass="136652">MPRCVAITRALQSPRAAPCQGQVSCQGQVPPRSGAEGNDTQQVKATGGKLASLRDVLPGRFRRLRQAHNCASSSNLSAFTEVEEREPVQLKRARSSLRSSTGAGVAAEICSGDSEAVPSCSTNLIPPERQRWRSELALCAEPPPAGFLEVAAFERPQRDAWSTRRQFADIVCGVEFTPDGRLLASAGVAKQVRVYTVGDLGDDLPEHEAPQQPVAVHQLPSKMSSIAWCPDSEGIVTVGDYDGVVLQVHVASGHLVADVDEHNGRRVWSVAHSLQRRHLVASTSDDGTARLWAGPGLAACAGVLHPARGAPAYGGLRQLSERLPGEPDGERKRALLAHLHSTKQRLLRLLVVAQWANKARAVVECGRVLDVAARHAGACREAADQLAFLHGELEALRAPAWDVPTAADVLLTGGYQLLPAVIEELRPPALPPPARRRAAVRLMDQLLRARLLQEALPGGVHVVGAEEAVEDSRARWCWRPLEMRVLPDWARARDALLPSALMARLQTEVEVRMWAAADVADRRRTAAAAAATAAVMPAGMTSAGAPALEEPAAHVKAQMAAPVECAGGAVKAEGAAAGEGSGPEPEQPLAIMHGVLQEAAGRLALSEAVTWFRGANASAGGRWEGLLRVERAAVLSVGVRVCFWPAAAAVTPADVAALAASAPPPPQPGAPAPLPPPPPAIEVGLSAADGHLRLPLDLAEVDVEAALLRAAASHAALQLAALEAVLRRKGHIAANHGAGGPALELLRGGERLLVVSVHLRTGALLLATGAAQAAEVGADIAAALRKEEERLAAVAAEARARPAGAGGPARAAAERCAAALESLWLRLAARERFTQLVALAAPAGLRPAHAPATLLRAYQEAHPLAGRLPSRQSAVQMAFPVEARLPPPPPPQAPGKEGAAAAVARLARFGRGAASVRGHLVAEFGAALTWRFGLLLLSVDARGLPLQVLHFVPIPHCGGCATEAPPAPGDSHVLRTRGGLRLHYSLAAGDTAARALADVARAARLHTLLGRCMRGGDTAAELPALSVTVQWAGGEGQDRLGARESLGPAGAGAVDALPVRCRMRADAPVPAAVLRHWEDLAEAAAEGLLLDALALTGPALAVLARALAPRALVAAGLRAHPPPLSAREPPYRLRLSLCPTSGAPALEAEKDSYEKIEAPVREPVSPPVKDRQTKFDQVLKSDAVNVDRASGLTEVGVVDAMRFQGALPEVVNSRLAMLGFALAVLGFKLTGKNVWEQFKSAPGPIAAVFAIIIVASIVPVVRGTERRGFLFFQPGAEIYLGRWAMLGFVGLLWIPFINGYMLY</sequence>
<dbReference type="Proteomes" id="UP001445335">
    <property type="component" value="Unassembled WGS sequence"/>
</dbReference>
<evidence type="ECO:0000256" key="1">
    <source>
        <dbReference type="ARBA" id="ARBA00004123"/>
    </source>
</evidence>
<name>A0AAW1QYV2_9CHLO</name>
<proteinExistence type="inferred from homology"/>
<feature type="transmembrane region" description="Helical" evidence="9">
    <location>
        <begin position="1211"/>
        <end position="1229"/>
    </location>
</feature>
<evidence type="ECO:0000256" key="9">
    <source>
        <dbReference type="SAM" id="Phobius"/>
    </source>
</evidence>
<feature type="domain" description="Mediator complex subunit MED14 N-terminal" evidence="10">
    <location>
        <begin position="312"/>
        <end position="457"/>
    </location>
</feature>
<evidence type="ECO:0000256" key="5">
    <source>
        <dbReference type="ARBA" id="ARBA00023163"/>
    </source>
</evidence>
<dbReference type="GO" id="GO:0070847">
    <property type="term" value="C:core mediator complex"/>
    <property type="evidence" value="ECO:0007669"/>
    <property type="project" value="TreeGrafter"/>
</dbReference>
<evidence type="ECO:0000256" key="7">
    <source>
        <dbReference type="RuleBase" id="RU365082"/>
    </source>
</evidence>
<dbReference type="InterPro" id="IPR015943">
    <property type="entry name" value="WD40/YVTN_repeat-like_dom_sf"/>
</dbReference>
<keyword evidence="4 7" id="KW-0010">Activator</keyword>
<keyword evidence="9" id="KW-1133">Transmembrane helix</keyword>
<comment type="caution">
    <text evidence="11">The sequence shown here is derived from an EMBL/GenBank/DDBJ whole genome shotgun (WGS) entry which is preliminary data.</text>
</comment>
<feature type="transmembrane region" description="Helical" evidence="9">
    <location>
        <begin position="1241"/>
        <end position="1261"/>
    </location>
</feature>
<evidence type="ECO:0000259" key="10">
    <source>
        <dbReference type="Pfam" id="PF08638"/>
    </source>
</evidence>
<dbReference type="SUPFAM" id="SSF50978">
    <property type="entry name" value="WD40 repeat-like"/>
    <property type="match status" value="1"/>
</dbReference>
<comment type="function">
    <text evidence="7">Component of the Mediator complex, a coactivator involved in the regulated transcription of nearly all RNA polymerase II-dependent genes. Mediator functions as a bridge to convey information from gene-specific regulatory proteins to the basal RNA polymerase II transcription machinery. Mediator is recruited to promoters by direct interactions with regulatory proteins and serves as a scaffold for the assembly of a functional preinitiation complex with RNA polymerase II and the general transcription factors.</text>
</comment>
<dbReference type="InterPro" id="IPR055122">
    <property type="entry name" value="Med14_N"/>
</dbReference>
<feature type="region of interest" description="Disordered" evidence="8">
    <location>
        <begin position="20"/>
        <end position="45"/>
    </location>
</feature>
<dbReference type="EMBL" id="JALJOU010000066">
    <property type="protein sequence ID" value="KAK9826373.1"/>
    <property type="molecule type" value="Genomic_DNA"/>
</dbReference>
<keyword evidence="6 7" id="KW-0539">Nucleus</keyword>
<comment type="subcellular location">
    <subcellularLocation>
        <location evidence="1 7">Nucleus</location>
    </subcellularLocation>
</comment>
<feature type="transmembrane region" description="Helical" evidence="9">
    <location>
        <begin position="1281"/>
        <end position="1302"/>
    </location>
</feature>
<evidence type="ECO:0000313" key="12">
    <source>
        <dbReference type="Proteomes" id="UP001445335"/>
    </source>
</evidence>
<dbReference type="GO" id="GO:0016592">
    <property type="term" value="C:mediator complex"/>
    <property type="evidence" value="ECO:0007669"/>
    <property type="project" value="UniProtKB-UniRule"/>
</dbReference>
<evidence type="ECO:0000256" key="3">
    <source>
        <dbReference type="ARBA" id="ARBA00023015"/>
    </source>
</evidence>
<keyword evidence="3 7" id="KW-0805">Transcription regulation</keyword>
<dbReference type="InterPro" id="IPR001680">
    <property type="entry name" value="WD40_rpt"/>
</dbReference>
<dbReference type="InterPro" id="IPR013947">
    <property type="entry name" value="Mediator_Med14"/>
</dbReference>
<evidence type="ECO:0000256" key="2">
    <source>
        <dbReference type="ARBA" id="ARBA00007813"/>
    </source>
</evidence>
<evidence type="ECO:0000256" key="6">
    <source>
        <dbReference type="ARBA" id="ARBA00023242"/>
    </source>
</evidence>
<gene>
    <name evidence="11" type="ORF">WJX81_004551</name>
</gene>
<comment type="similarity">
    <text evidence="2 7">Belongs to the Mediator complex subunit 14 family.</text>
</comment>
<dbReference type="InterPro" id="IPR036322">
    <property type="entry name" value="WD40_repeat_dom_sf"/>
</dbReference>
<dbReference type="GO" id="GO:0003712">
    <property type="term" value="F:transcription coregulator activity"/>
    <property type="evidence" value="ECO:0007669"/>
    <property type="project" value="UniProtKB-UniRule"/>
</dbReference>
<keyword evidence="9" id="KW-0812">Transmembrane</keyword>
<comment type="subunit">
    <text evidence="7">Component of the Mediator complex.</text>
</comment>
<evidence type="ECO:0000256" key="4">
    <source>
        <dbReference type="ARBA" id="ARBA00023159"/>
    </source>
</evidence>
<dbReference type="Pfam" id="PF00400">
    <property type="entry name" value="WD40"/>
    <property type="match status" value="1"/>
</dbReference>
<keyword evidence="5 7" id="KW-0804">Transcription</keyword>
<protein>
    <recommendedName>
        <fullName evidence="7">Mediator of RNA polymerase II transcription subunit 14</fullName>
    </recommendedName>
    <alternativeName>
        <fullName evidence="7">Mediator complex subunit 14</fullName>
    </alternativeName>
</protein>
<keyword evidence="9" id="KW-0472">Membrane</keyword>
<dbReference type="Pfam" id="PF08638">
    <property type="entry name" value="Med14"/>
    <property type="match status" value="1"/>
</dbReference>
<dbReference type="GO" id="GO:0006357">
    <property type="term" value="P:regulation of transcription by RNA polymerase II"/>
    <property type="evidence" value="ECO:0007669"/>
    <property type="project" value="InterPro"/>
</dbReference>
<dbReference type="SUPFAM" id="SSF103511">
    <property type="entry name" value="Chlorophyll a-b binding protein"/>
    <property type="match status" value="1"/>
</dbReference>
<evidence type="ECO:0000256" key="8">
    <source>
        <dbReference type="SAM" id="MobiDB-lite"/>
    </source>
</evidence>
<dbReference type="SMART" id="SM00320">
    <property type="entry name" value="WD40"/>
    <property type="match status" value="3"/>
</dbReference>
<accession>A0AAW1QYV2</accession>